<protein>
    <recommendedName>
        <fullName evidence="2">LTD domain-containing protein</fullName>
    </recommendedName>
</protein>
<name>A0A967F457_9PROT</name>
<feature type="region of interest" description="Disordered" evidence="1">
    <location>
        <begin position="1284"/>
        <end position="1306"/>
    </location>
</feature>
<feature type="compositionally biased region" description="Gly residues" evidence="1">
    <location>
        <begin position="1074"/>
        <end position="1086"/>
    </location>
</feature>
<comment type="caution">
    <text evidence="3">The sequence shown here is derived from an EMBL/GenBank/DDBJ whole genome shotgun (WGS) entry which is preliminary data.</text>
</comment>
<feature type="region of interest" description="Disordered" evidence="1">
    <location>
        <begin position="1540"/>
        <end position="1606"/>
    </location>
</feature>
<feature type="region of interest" description="Disordered" evidence="1">
    <location>
        <begin position="775"/>
        <end position="799"/>
    </location>
</feature>
<feature type="compositionally biased region" description="Polar residues" evidence="1">
    <location>
        <begin position="1465"/>
        <end position="1482"/>
    </location>
</feature>
<feature type="region of interest" description="Disordered" evidence="1">
    <location>
        <begin position="1054"/>
        <end position="1086"/>
    </location>
</feature>
<feature type="region of interest" description="Disordered" evidence="1">
    <location>
        <begin position="828"/>
        <end position="873"/>
    </location>
</feature>
<gene>
    <name evidence="3" type="ORF">HBA54_28330</name>
</gene>
<dbReference type="InterPro" id="IPR001322">
    <property type="entry name" value="Lamin_tail_dom"/>
</dbReference>
<feature type="compositionally biased region" description="Polar residues" evidence="1">
    <location>
        <begin position="1294"/>
        <end position="1306"/>
    </location>
</feature>
<evidence type="ECO:0000313" key="3">
    <source>
        <dbReference type="EMBL" id="NIA72501.1"/>
    </source>
</evidence>
<feature type="domain" description="LTD" evidence="2">
    <location>
        <begin position="236"/>
        <end position="382"/>
    </location>
</feature>
<dbReference type="PRINTS" id="PR00313">
    <property type="entry name" value="CABNDNGRPT"/>
</dbReference>
<dbReference type="Gene3D" id="2.150.10.10">
    <property type="entry name" value="Serralysin-like metalloprotease, C-terminal"/>
    <property type="match status" value="1"/>
</dbReference>
<organism evidence="3 4">
    <name type="scientific">Pelagibius litoralis</name>
    <dbReference type="NCBI Taxonomy" id="374515"/>
    <lineage>
        <taxon>Bacteria</taxon>
        <taxon>Pseudomonadati</taxon>
        <taxon>Pseudomonadota</taxon>
        <taxon>Alphaproteobacteria</taxon>
        <taxon>Rhodospirillales</taxon>
        <taxon>Rhodovibrionaceae</taxon>
        <taxon>Pelagibius</taxon>
    </lineage>
</organism>
<feature type="region of interest" description="Disordered" evidence="1">
    <location>
        <begin position="1629"/>
        <end position="1650"/>
    </location>
</feature>
<dbReference type="PROSITE" id="PS51841">
    <property type="entry name" value="LTD"/>
    <property type="match status" value="1"/>
</dbReference>
<dbReference type="InterPro" id="IPR011049">
    <property type="entry name" value="Serralysin-like_metalloprot_C"/>
</dbReference>
<feature type="region of interest" description="Disordered" evidence="1">
    <location>
        <begin position="1448"/>
        <end position="1483"/>
    </location>
</feature>
<dbReference type="Pfam" id="PF00353">
    <property type="entry name" value="HemolysinCabind"/>
    <property type="match status" value="17"/>
</dbReference>
<dbReference type="SUPFAM" id="SSF51120">
    <property type="entry name" value="beta-Roll"/>
    <property type="match status" value="1"/>
</dbReference>
<dbReference type="Proteomes" id="UP000761264">
    <property type="component" value="Unassembled WGS sequence"/>
</dbReference>
<accession>A0A967F457</accession>
<dbReference type="SUPFAM" id="SSF63829">
    <property type="entry name" value="Calcium-dependent phosphotriesterase"/>
    <property type="match status" value="1"/>
</dbReference>
<feature type="non-terminal residue" evidence="3">
    <location>
        <position position="1827"/>
    </location>
</feature>
<reference evidence="3" key="1">
    <citation type="submission" date="2020-03" db="EMBL/GenBank/DDBJ databases">
        <title>Genome of Pelagibius litoralis DSM 21314T.</title>
        <authorList>
            <person name="Wang G."/>
        </authorList>
    </citation>
    <scope>NUCLEOTIDE SEQUENCE</scope>
    <source>
        <strain evidence="3">DSM 21314</strain>
    </source>
</reference>
<feature type="compositionally biased region" description="Gly residues" evidence="1">
    <location>
        <begin position="847"/>
        <end position="859"/>
    </location>
</feature>
<feature type="compositionally biased region" description="Low complexity" evidence="1">
    <location>
        <begin position="1259"/>
        <end position="1268"/>
    </location>
</feature>
<feature type="region of interest" description="Disordered" evidence="1">
    <location>
        <begin position="1242"/>
        <end position="1268"/>
    </location>
</feature>
<feature type="compositionally biased region" description="Polar residues" evidence="1">
    <location>
        <begin position="1584"/>
        <end position="1598"/>
    </location>
</feature>
<feature type="region of interest" description="Disordered" evidence="1">
    <location>
        <begin position="220"/>
        <end position="246"/>
    </location>
</feature>
<proteinExistence type="predicted"/>
<evidence type="ECO:0000313" key="4">
    <source>
        <dbReference type="Proteomes" id="UP000761264"/>
    </source>
</evidence>
<feature type="region of interest" description="Disordered" evidence="1">
    <location>
        <begin position="702"/>
        <end position="723"/>
    </location>
</feature>
<evidence type="ECO:0000256" key="1">
    <source>
        <dbReference type="SAM" id="MobiDB-lite"/>
    </source>
</evidence>
<dbReference type="InterPro" id="IPR001343">
    <property type="entry name" value="Hemolysn_Ca-bd"/>
</dbReference>
<dbReference type="GO" id="GO:0005509">
    <property type="term" value="F:calcium ion binding"/>
    <property type="evidence" value="ECO:0007669"/>
    <property type="project" value="InterPro"/>
</dbReference>
<feature type="region of interest" description="Disordered" evidence="1">
    <location>
        <begin position="1"/>
        <end position="24"/>
    </location>
</feature>
<evidence type="ECO:0000259" key="2">
    <source>
        <dbReference type="PROSITE" id="PS51841"/>
    </source>
</evidence>
<sequence>MTDDLTRGFEGQDDTSAESAENTYVTGNEGSTAVVGQAAAPVNVSRPAPGQTVEIQTTAGQTYNLDFAPGGAQVQVDGANFILAFDDDGDGTPDSQIIFLDMVTVVEGGDAPTFTVAGTEVGADVLLSQALALAGTDDANLETAAGPGAQGGGATEYNDDLGDIIDLLLAQGVIDPTLLEFNLIDIEPDIIELALELEDEFAPPPLLINEIGVSVALEIPSLPGSDEPSDTLPGGEGISDELSPSFDEVDVKEKEPEEYNFIELLNNSDDALSTEDLTVEILNPDGAVVTFAIPDGITIPAGGFIVFYQLADDLVDDGVGVETIVARIFDSEGNVVGGFDIDGATFWNLGDDTTDPIAVNVVFRDGEDVDGDQSVDTFAANTTQDDLGGLTNPDFAGAPAGFGSPLLDLNFETFNGQFTGNHHIFSRVDSDDTNSQSDWTTNNVPTDGTLNDTDLSSTKAYIIGNDKALYELDLVTGVKTEVGELTFNGETLSGDFEGMTFGQGEDSCHLFIYDDENNRILKVDPETAKVLEMWDEDGGVSPDENGLTVGADGTFYVLGDDEGLYSITFNNDGTFELTAVPGIDTTEAGLGVDLSSLAADPNDANVLYAMGEDGANVKLVRITLAPPLVEILPGDIDATVSEEEFGLAFDAFGRLWGISEIDGLAFQIDVTTGETIEGTEIPLGSLDFEALAIPTDVLDRNPWDPLNDDLNPGQNNDDPLAGQNYLQAGAGGEQLEGNGGPDVLLGAEGNDALYGGSQALVDEQADKVLQQYKELTGGDGGEGQTSEEPEGAAGLTQKPLFNDHNDFLFGAAGDDEMYGGAGGDFMIGGQGDDSMDGGTGDDQIYGDGAGDIDGDGSLGTDGLPDDDQDHAGNDVIAGDALNNVKDLGDGGPTFKDEFKGPELDAIAILGGNDTIDAGNGNDKVSGDALATGEFSARAFAYSDDSYKRPEDGVKQEDGSFREDTGFANDIIYGGEGNDSIGGDATAIADGGEGFSANAFAESVNLAIYGASDAPVGDDYIEGNDGDDVIGGDALAVADGGEGVGYAYARSENEAGDGDYDGGEGASAGNDTIYGDGGEGGLGDGGSDVIGGDAAAVAAGGERGLAEARTENTVGDGGEGIADSGTAGSDIIDAGQGNNLVAGDSLAKADGAEGFTDNSAYGDGAVAGDDDIYTGNGDDSVSGGSLAYGENYAYAETNNDALYGGSAGNDHIVSDGGEGQGGDDLVAGEALAISTGKFGSAEAYGDNNVDEQGAQAGNDTITSGSGSDTVSGGALASAVGSAYADQSNRADDESTAGNDLISTNVGSNGDEVAGDAMARSESAQADAVADNWARDKTSAAGNDTIKAGEGNNAVAGDAMAVSDEDDATATVTNTARRGASAGDDSIIAGAGDDIISGGSQARAAGDAEARTTNLAIDDDSFAGNDYIQADGGENQVAGDAQAISDNTASAYGENTAGNGGSDDDNTAGNDTIRSGDANDSVSGGAQAIAGNTAYAEQVNKAGAGDRDDDNKAGNDDIDAMGGDNVIAGDAQALGSAAGATATAVSENTADSDEGNEAGNDTIRSGDDNDTVSGDAQAKSDDDAVATSTNTATYTGNSAGNDDIDVGEGLNQVAGDAQAISLSGNATATGTNEADGAGNSAGNDTIVAGDDNDSISGGAQAVASATATATNTNLAFDGGVAGDDDITSDGDASGDDVVAGDAQAISTGGGKATSQATNGNDSVVGSVGNDIISTGGFDNANGQGDLVAGDSMAVSTEDGGTADAYGDNTAWNATTAGNDSITAGEGNDTISGGALATAAAAALAVQTNLAEFGGSAGNDTINADSGTGG</sequence>
<dbReference type="EMBL" id="JAAQPH010000049">
    <property type="protein sequence ID" value="NIA72501.1"/>
    <property type="molecule type" value="Genomic_DNA"/>
</dbReference>
<feature type="region of interest" description="Disordered" evidence="1">
    <location>
        <begin position="1106"/>
        <end position="1128"/>
    </location>
</feature>
<keyword evidence="4" id="KW-1185">Reference proteome</keyword>